<dbReference type="OrthoDB" id="1725934at2759"/>
<evidence type="ECO:0000259" key="4">
    <source>
        <dbReference type="Pfam" id="PF10058"/>
    </source>
</evidence>
<dbReference type="GO" id="GO:0071788">
    <property type="term" value="P:endoplasmic reticulum tubular network maintenance"/>
    <property type="evidence" value="ECO:0007669"/>
    <property type="project" value="UniProtKB-UniRule"/>
</dbReference>
<feature type="compositionally biased region" description="Low complexity" evidence="3">
    <location>
        <begin position="298"/>
        <end position="324"/>
    </location>
</feature>
<evidence type="ECO:0000256" key="2">
    <source>
        <dbReference type="SAM" id="Coils"/>
    </source>
</evidence>
<dbReference type="GO" id="GO:1903373">
    <property type="term" value="P:positive regulation of endoplasmic reticulum tubular network organization"/>
    <property type="evidence" value="ECO:0007669"/>
    <property type="project" value="UniProtKB-UniRule"/>
</dbReference>
<keyword evidence="1" id="KW-0863">Zinc-finger</keyword>
<organism evidence="5 6">
    <name type="scientific">Funneliformis caledonium</name>
    <dbReference type="NCBI Taxonomy" id="1117310"/>
    <lineage>
        <taxon>Eukaryota</taxon>
        <taxon>Fungi</taxon>
        <taxon>Fungi incertae sedis</taxon>
        <taxon>Mucoromycota</taxon>
        <taxon>Glomeromycotina</taxon>
        <taxon>Glomeromycetes</taxon>
        <taxon>Glomerales</taxon>
        <taxon>Glomeraceae</taxon>
        <taxon>Funneliformis</taxon>
    </lineage>
</organism>
<feature type="compositionally biased region" description="Low complexity" evidence="3">
    <location>
        <begin position="203"/>
        <end position="214"/>
    </location>
</feature>
<feature type="domain" description="Lunapark zinc ribbon" evidence="4">
    <location>
        <begin position="242"/>
        <end position="291"/>
    </location>
</feature>
<comment type="domain">
    <text evidence="1">The C4-type zinc finger motif is necessary both for its ER three-way tubular junction localization and formation.</text>
</comment>
<keyword evidence="1" id="KW-0472">Membrane</keyword>
<dbReference type="InterPro" id="IPR019273">
    <property type="entry name" value="Lunapark_Znf"/>
</dbReference>
<feature type="region of interest" description="Disordered" evidence="3">
    <location>
        <begin position="143"/>
        <end position="226"/>
    </location>
</feature>
<reference evidence="5" key="1">
    <citation type="submission" date="2021-06" db="EMBL/GenBank/DDBJ databases">
        <authorList>
            <person name="Kallberg Y."/>
            <person name="Tangrot J."/>
            <person name="Rosling A."/>
        </authorList>
    </citation>
    <scope>NUCLEOTIDE SEQUENCE</scope>
    <source>
        <strain evidence="5">UK204</strain>
    </source>
</reference>
<keyword evidence="1" id="KW-0256">Endoplasmic reticulum</keyword>
<keyword evidence="6" id="KW-1185">Reference proteome</keyword>
<keyword evidence="1" id="KW-0479">Metal-binding</keyword>
<dbReference type="GO" id="GO:0008270">
    <property type="term" value="F:zinc ion binding"/>
    <property type="evidence" value="ECO:0007669"/>
    <property type="project" value="UniProtKB-KW"/>
</dbReference>
<dbReference type="EMBL" id="CAJVPQ010000135">
    <property type="protein sequence ID" value="CAG8449436.1"/>
    <property type="molecule type" value="Genomic_DNA"/>
</dbReference>
<dbReference type="GO" id="GO:0098826">
    <property type="term" value="C:endoplasmic reticulum tubular network membrane"/>
    <property type="evidence" value="ECO:0007669"/>
    <property type="project" value="UniProtKB-UniRule"/>
</dbReference>
<proteinExistence type="inferred from homology"/>
<keyword evidence="1" id="KW-0862">Zinc</keyword>
<keyword evidence="2" id="KW-0175">Coiled coil</keyword>
<comment type="function">
    <text evidence="1">Plays a role in determining ER morphology.</text>
</comment>
<comment type="caution">
    <text evidence="5">The sequence shown here is derived from an EMBL/GenBank/DDBJ whole genome shotgun (WGS) entry which is preliminary data.</text>
</comment>
<comment type="subcellular location">
    <subcellularLocation>
        <location evidence="1">Endoplasmic reticulum membrane</location>
        <topology evidence="1">Multi-pass membrane protein</topology>
    </subcellularLocation>
</comment>
<dbReference type="Proteomes" id="UP000789570">
    <property type="component" value="Unassembled WGS sequence"/>
</dbReference>
<feature type="transmembrane region" description="Helical" evidence="1">
    <location>
        <begin position="45"/>
        <end position="66"/>
    </location>
</feature>
<feature type="compositionally biased region" description="Polar residues" evidence="3">
    <location>
        <begin position="176"/>
        <end position="202"/>
    </location>
</feature>
<keyword evidence="1" id="KW-0812">Transmembrane</keyword>
<accession>A0A9N8VFH8</accession>
<evidence type="ECO:0000256" key="1">
    <source>
        <dbReference type="RuleBase" id="RU367073"/>
    </source>
</evidence>
<feature type="transmembrane region" description="Helical" evidence="1">
    <location>
        <begin position="78"/>
        <end position="98"/>
    </location>
</feature>
<dbReference type="Pfam" id="PF10058">
    <property type="entry name" value="Zn_ribbon_10"/>
    <property type="match status" value="1"/>
</dbReference>
<feature type="region of interest" description="Disordered" evidence="3">
    <location>
        <begin position="293"/>
        <end position="351"/>
    </location>
</feature>
<dbReference type="PANTHER" id="PTHR22166:SF12">
    <property type="entry name" value="ENDOPLASMIC RETICULUM JUNCTION FORMATION PROTEIN LUNAPARK"/>
    <property type="match status" value="1"/>
</dbReference>
<dbReference type="InterPro" id="IPR040115">
    <property type="entry name" value="Lnp"/>
</dbReference>
<dbReference type="PANTHER" id="PTHR22166">
    <property type="entry name" value="ENDOPLASMIC RETICULUM JUNCTION FORMATION PROTEIN LUNAPARK"/>
    <property type="match status" value="1"/>
</dbReference>
<keyword evidence="1" id="KW-1133">Transmembrane helix</keyword>
<comment type="similarity">
    <text evidence="1">Belongs to the lunapark family.</text>
</comment>
<gene>
    <name evidence="5" type="ORF">FCALED_LOCUS1131</name>
</gene>
<name>A0A9N8VFH8_9GLOM</name>
<dbReference type="AlphaFoldDB" id="A0A9N8VFH8"/>
<feature type="compositionally biased region" description="Polar residues" evidence="3">
    <location>
        <begin position="325"/>
        <end position="341"/>
    </location>
</feature>
<evidence type="ECO:0000256" key="3">
    <source>
        <dbReference type="SAM" id="MobiDB-lite"/>
    </source>
</evidence>
<evidence type="ECO:0000313" key="6">
    <source>
        <dbReference type="Proteomes" id="UP000789570"/>
    </source>
</evidence>
<evidence type="ECO:0000313" key="5">
    <source>
        <dbReference type="EMBL" id="CAG8449436.1"/>
    </source>
</evidence>
<sequence>MGVVFSRFRSQSEDNFEKILSEIDDKISRAEIRLREIRIRERSALIIWIVYSMLAYVAYVAGYWYFVYMSIEEEGWDFMKIAPVFTGPFLIVIGYRFLALWYKRKETNEISQLEHLRAKQKQKVEELKNKHNYYSTKDLVERYDVPKGNKGPPPQANQQNQPIPNGPPRPRQPINLNNPNLRQRNVPNPQASGVNGINGDQRNNNAPNVGNVGAHGIIAPPPPQTKFDPNSPNSISPLQKRWFDKLVDVIVGDDEQKYALICQNCFTWNGLAYPADFEDAQYFCKKCNHFNSSRRSRLSGTSLSASPSFTNGNNSNDSNENHLNITNSHFNKSTDPSQLGDNLTPRRGRSTTPKPMIRLWLLDQTVEREGTVEVKTGLEIIVKEVMKMLKHTPSVMMKTFLVKNKLLF</sequence>
<feature type="coiled-coil region" evidence="2">
    <location>
        <begin position="103"/>
        <end position="130"/>
    </location>
</feature>
<protein>
    <recommendedName>
        <fullName evidence="1">Endoplasmic reticulum junction formation protein lunapark</fullName>
    </recommendedName>
</protein>